<dbReference type="InterPro" id="IPR031424">
    <property type="entry name" value="QVR-like"/>
</dbReference>
<keyword evidence="2" id="KW-0336">GPI-anchor</keyword>
<keyword evidence="5" id="KW-1133">Transmembrane helix</keyword>
<keyword evidence="7" id="KW-0325">Glycoprotein</keyword>
<feature type="signal peptide" evidence="9">
    <location>
        <begin position="1"/>
        <end position="18"/>
    </location>
</feature>
<keyword evidence="3" id="KW-0812">Transmembrane</keyword>
<dbReference type="GO" id="GO:0098552">
    <property type="term" value="C:side of membrane"/>
    <property type="evidence" value="ECO:0007669"/>
    <property type="project" value="UniProtKB-KW"/>
</dbReference>
<evidence type="ECO:0000256" key="1">
    <source>
        <dbReference type="ARBA" id="ARBA00004589"/>
    </source>
</evidence>
<evidence type="ECO:0000256" key="7">
    <source>
        <dbReference type="ARBA" id="ARBA00023180"/>
    </source>
</evidence>
<dbReference type="GO" id="GO:0032222">
    <property type="term" value="P:regulation of synaptic transmission, cholinergic"/>
    <property type="evidence" value="ECO:0007669"/>
    <property type="project" value="InterPro"/>
</dbReference>
<proteinExistence type="predicted"/>
<dbReference type="InterPro" id="IPR050975">
    <property type="entry name" value="Sleep_regulator"/>
</dbReference>
<keyword evidence="6" id="KW-0472">Membrane</keyword>
<name>A0A9N9TJM4_PHYSR</name>
<comment type="subcellular location">
    <subcellularLocation>
        <location evidence="1">Membrane</location>
        <topology evidence="1">Lipid-anchor</topology>
        <topology evidence="1">GPI-anchor</topology>
    </subcellularLocation>
</comment>
<dbReference type="PANTHER" id="PTHR33562:SF20">
    <property type="entry name" value="PROTEIN QUIVER"/>
    <property type="match status" value="1"/>
</dbReference>
<dbReference type="Proteomes" id="UP001153712">
    <property type="component" value="Chromosome 12"/>
</dbReference>
<evidence type="ECO:0000256" key="6">
    <source>
        <dbReference type="ARBA" id="ARBA00023136"/>
    </source>
</evidence>
<evidence type="ECO:0000313" key="10">
    <source>
        <dbReference type="EMBL" id="CAG9856488.1"/>
    </source>
</evidence>
<dbReference type="OrthoDB" id="75169at2759"/>
<evidence type="ECO:0000313" key="11">
    <source>
        <dbReference type="Proteomes" id="UP001153712"/>
    </source>
</evidence>
<dbReference type="EMBL" id="OU900105">
    <property type="protein sequence ID" value="CAG9856488.1"/>
    <property type="molecule type" value="Genomic_DNA"/>
</dbReference>
<keyword evidence="11" id="KW-1185">Reference proteome</keyword>
<organism evidence="10 11">
    <name type="scientific">Phyllotreta striolata</name>
    <name type="common">Striped flea beetle</name>
    <name type="synonym">Crioceris striolata</name>
    <dbReference type="NCBI Taxonomy" id="444603"/>
    <lineage>
        <taxon>Eukaryota</taxon>
        <taxon>Metazoa</taxon>
        <taxon>Ecdysozoa</taxon>
        <taxon>Arthropoda</taxon>
        <taxon>Hexapoda</taxon>
        <taxon>Insecta</taxon>
        <taxon>Pterygota</taxon>
        <taxon>Neoptera</taxon>
        <taxon>Endopterygota</taxon>
        <taxon>Coleoptera</taxon>
        <taxon>Polyphaga</taxon>
        <taxon>Cucujiformia</taxon>
        <taxon>Chrysomeloidea</taxon>
        <taxon>Chrysomelidae</taxon>
        <taxon>Galerucinae</taxon>
        <taxon>Alticini</taxon>
        <taxon>Phyllotreta</taxon>
    </lineage>
</organism>
<evidence type="ECO:0000256" key="4">
    <source>
        <dbReference type="ARBA" id="ARBA00022729"/>
    </source>
</evidence>
<dbReference type="GO" id="GO:0030431">
    <property type="term" value="P:sleep"/>
    <property type="evidence" value="ECO:0007669"/>
    <property type="project" value="InterPro"/>
</dbReference>
<sequence length="125" mass="13397">MKYLVLLGCLAVFHAASGLECYSCDTETCKNDMKEWGKNKCGGSADTTLEPACQKIVFKDKDGKEVVNRKCATVPKTGEAPCPTTPQGATDVKCPVCKTDLCNTAASVQYSFAAAATVFFAFLFM</sequence>
<dbReference type="PANTHER" id="PTHR33562">
    <property type="entry name" value="ATILLA, ISOFORM B-RELATED-RELATED"/>
    <property type="match status" value="1"/>
</dbReference>
<evidence type="ECO:0000256" key="8">
    <source>
        <dbReference type="ARBA" id="ARBA00023288"/>
    </source>
</evidence>
<dbReference type="Pfam" id="PF17064">
    <property type="entry name" value="QVR"/>
    <property type="match status" value="1"/>
</dbReference>
<keyword evidence="8" id="KW-0449">Lipoprotein</keyword>
<evidence type="ECO:0000256" key="2">
    <source>
        <dbReference type="ARBA" id="ARBA00022622"/>
    </source>
</evidence>
<dbReference type="AlphaFoldDB" id="A0A9N9TJM4"/>
<feature type="chain" id="PRO_5040388330" evidence="9">
    <location>
        <begin position="19"/>
        <end position="125"/>
    </location>
</feature>
<evidence type="ECO:0000256" key="5">
    <source>
        <dbReference type="ARBA" id="ARBA00022989"/>
    </source>
</evidence>
<dbReference type="InterPro" id="IPR045860">
    <property type="entry name" value="Snake_toxin-like_sf"/>
</dbReference>
<protein>
    <submittedName>
        <fullName evidence="10">Uncharacterized protein</fullName>
    </submittedName>
</protein>
<dbReference type="SUPFAM" id="SSF57302">
    <property type="entry name" value="Snake toxin-like"/>
    <property type="match status" value="1"/>
</dbReference>
<accession>A0A9N9TJM4</accession>
<evidence type="ECO:0000256" key="3">
    <source>
        <dbReference type="ARBA" id="ARBA00022692"/>
    </source>
</evidence>
<gene>
    <name evidence="10" type="ORF">PHYEVI_LOCUS2909</name>
</gene>
<keyword evidence="4 9" id="KW-0732">Signal</keyword>
<evidence type="ECO:0000256" key="9">
    <source>
        <dbReference type="SAM" id="SignalP"/>
    </source>
</evidence>
<reference evidence="10" key="1">
    <citation type="submission" date="2022-01" db="EMBL/GenBank/DDBJ databases">
        <authorList>
            <person name="King R."/>
        </authorList>
    </citation>
    <scope>NUCLEOTIDE SEQUENCE</scope>
</reference>